<proteinExistence type="predicted"/>
<dbReference type="Proteomes" id="UP000017170">
    <property type="component" value="Unassembled WGS sequence"/>
</dbReference>
<name>U6SKM3_9BACI</name>
<feature type="region of interest" description="Disordered" evidence="1">
    <location>
        <begin position="1"/>
        <end position="28"/>
    </location>
</feature>
<accession>U6SKM3</accession>
<evidence type="ECO:0008006" key="4">
    <source>
        <dbReference type="Google" id="ProtNLM"/>
    </source>
</evidence>
<evidence type="ECO:0000256" key="1">
    <source>
        <dbReference type="SAM" id="MobiDB-lite"/>
    </source>
</evidence>
<comment type="caution">
    <text evidence="2">The sequence shown here is derived from an EMBL/GenBank/DDBJ whole genome shotgun (WGS) entry which is preliminary data.</text>
</comment>
<dbReference type="Pfam" id="PF07875">
    <property type="entry name" value="Coat_F"/>
    <property type="match status" value="1"/>
</dbReference>
<reference evidence="2 3" key="1">
    <citation type="journal article" date="2013" name="Genome Announc.">
        <title>Genome Sequence of the Extreme Obligate Alkaliphile Bacillus marmarensis Strain DSM 21297.</title>
        <authorList>
            <person name="Wernick D.G."/>
            <person name="Choi K.Y."/>
            <person name="Tat C.A."/>
            <person name="Lafontaine Rivera J.G."/>
            <person name="Liao J.C."/>
        </authorList>
    </citation>
    <scope>NUCLEOTIDE SEQUENCE [LARGE SCALE GENOMIC DNA]</scope>
    <source>
        <strain evidence="2 3">DSM 21297</strain>
    </source>
</reference>
<evidence type="ECO:0000313" key="3">
    <source>
        <dbReference type="Proteomes" id="UP000017170"/>
    </source>
</evidence>
<gene>
    <name evidence="2" type="ORF">A33I_17380</name>
</gene>
<dbReference type="InterPro" id="IPR012851">
    <property type="entry name" value="Spore_coat_CotF-like"/>
</dbReference>
<organism evidence="2 3">
    <name type="scientific">Alkalihalophilus marmarensis DSM 21297</name>
    <dbReference type="NCBI Taxonomy" id="1188261"/>
    <lineage>
        <taxon>Bacteria</taxon>
        <taxon>Bacillati</taxon>
        <taxon>Bacillota</taxon>
        <taxon>Bacilli</taxon>
        <taxon>Bacillales</taxon>
        <taxon>Bacillaceae</taxon>
        <taxon>Alkalihalophilus</taxon>
    </lineage>
</organism>
<evidence type="ECO:0000313" key="2">
    <source>
        <dbReference type="EMBL" id="ERN52279.1"/>
    </source>
</evidence>
<protein>
    <recommendedName>
        <fullName evidence="4">Coat F domain-containing protein</fullName>
    </recommendedName>
</protein>
<sequence>MNQQQQQQQQQNKIKNPELQVPKNTQMSERDFINDQLATEKYMTSSYSIALNEASHAALYQDLAGICQQTQDCQRDLYNVMFRKGFYALEAAEAQKMQQSYQQFQGYTNQLPYGNGSGNPSMN</sequence>
<feature type="compositionally biased region" description="Low complexity" evidence="1">
    <location>
        <begin position="1"/>
        <end position="11"/>
    </location>
</feature>
<dbReference type="AlphaFoldDB" id="U6SKM3"/>
<dbReference type="EMBL" id="ATAE01000038">
    <property type="protein sequence ID" value="ERN52279.1"/>
    <property type="molecule type" value="Genomic_DNA"/>
</dbReference>
<keyword evidence="3" id="KW-1185">Reference proteome</keyword>
<dbReference type="PATRIC" id="fig|1188261.3.peg.2971"/>
<dbReference type="RefSeq" id="WP_022629049.1">
    <property type="nucleotide sequence ID" value="NZ_ATAE01000038.1"/>
</dbReference>